<dbReference type="Proteomes" id="UP000007306">
    <property type="component" value="Unassembled WGS sequence"/>
</dbReference>
<reference evidence="2" key="1">
    <citation type="submission" date="2015-06" db="UniProtKB">
        <authorList>
            <consortium name="EnsemblPlants"/>
        </authorList>
    </citation>
    <scope>IDENTIFICATION</scope>
</reference>
<dbReference type="EnsemblPlants" id="ORGLA06G0251000.1">
    <property type="protein sequence ID" value="ORGLA06G0251000.1"/>
    <property type="gene ID" value="ORGLA06G0251000"/>
</dbReference>
<evidence type="ECO:0000313" key="2">
    <source>
        <dbReference type="EnsemblPlants" id="ORGLA06G0251000.1"/>
    </source>
</evidence>
<protein>
    <submittedName>
        <fullName evidence="2">Uncharacterized protein</fullName>
    </submittedName>
</protein>
<keyword evidence="3" id="KW-1185">Reference proteome</keyword>
<evidence type="ECO:0000256" key="1">
    <source>
        <dbReference type="SAM" id="MobiDB-lite"/>
    </source>
</evidence>
<proteinExistence type="predicted"/>
<accession>I1Q5U7</accession>
<sequence>MGLISPVRGDENVGVGKNSDTNQSEGEDVRADEVEVLVMMSVTIIHQTVEKISKLE</sequence>
<feature type="region of interest" description="Disordered" evidence="1">
    <location>
        <begin position="1"/>
        <end position="29"/>
    </location>
</feature>
<organism evidence="2 3">
    <name type="scientific">Oryza glaberrima</name>
    <name type="common">African rice</name>
    <dbReference type="NCBI Taxonomy" id="4538"/>
    <lineage>
        <taxon>Eukaryota</taxon>
        <taxon>Viridiplantae</taxon>
        <taxon>Streptophyta</taxon>
        <taxon>Embryophyta</taxon>
        <taxon>Tracheophyta</taxon>
        <taxon>Spermatophyta</taxon>
        <taxon>Magnoliopsida</taxon>
        <taxon>Liliopsida</taxon>
        <taxon>Poales</taxon>
        <taxon>Poaceae</taxon>
        <taxon>BOP clade</taxon>
        <taxon>Oryzoideae</taxon>
        <taxon>Oryzeae</taxon>
        <taxon>Oryzinae</taxon>
        <taxon>Oryza</taxon>
    </lineage>
</organism>
<dbReference type="AlphaFoldDB" id="I1Q5U7"/>
<evidence type="ECO:0000313" key="3">
    <source>
        <dbReference type="Proteomes" id="UP000007306"/>
    </source>
</evidence>
<dbReference type="Gramene" id="ORGLA06G0251000.1">
    <property type="protein sequence ID" value="ORGLA06G0251000.1"/>
    <property type="gene ID" value="ORGLA06G0251000"/>
</dbReference>
<reference evidence="3" key="2">
    <citation type="submission" date="2018-04" db="EMBL/GenBank/DDBJ databases">
        <title>OglaRS2 (Oryza glaberrima Reference Sequence Version 2).</title>
        <authorList>
            <person name="Zhang J."/>
            <person name="Kudrna D."/>
            <person name="Lee S."/>
            <person name="Talag J."/>
            <person name="Rajasekar S."/>
            <person name="Wing R.A."/>
        </authorList>
    </citation>
    <scope>NUCLEOTIDE SEQUENCE [LARGE SCALE GENOMIC DNA]</scope>
    <source>
        <strain evidence="3">cv. IRGC 96717</strain>
    </source>
</reference>
<dbReference type="HOGENOM" id="CLU_3017504_0_0_1"/>
<name>I1Q5U7_ORYGL</name>